<dbReference type="Proteomes" id="UP000220157">
    <property type="component" value="Unassembled WGS sequence"/>
</dbReference>
<dbReference type="RefSeq" id="WP_097784673.1">
    <property type="nucleotide sequence ID" value="NZ_NMTW01000007.1"/>
</dbReference>
<evidence type="ECO:0000256" key="1">
    <source>
        <dbReference type="SAM" id="MobiDB-lite"/>
    </source>
</evidence>
<protein>
    <submittedName>
        <fullName evidence="2">Uncharacterized protein</fullName>
    </submittedName>
</protein>
<name>A0A2A7ACJ3_9FIRM</name>
<gene>
    <name evidence="2" type="ORF">CGS56_00280</name>
</gene>
<sequence length="594" mass="67621">MNSLNNSGMISAIQKPDGSPYDDSATPTPPQKRIVRSKSQTITPQQFPPNYIPSASLNQPQPSFSPYSQQSVMQAQPSAAFQNNPVEAKIQKLQEEWESDVQKAFRKQRLRFDNCALVEDFQGCLTYQCSNGENTIVKPFSPCRNLRAQKIIEHDTKKESIKYTFDTPTGEHKSVIVDAACSALHRYNLLRDNGFIVIAHLLPTVCGELIARYTAATRDSIPPQIKYSPGWYFSEKHWGFQESEWVDLNTVLLSFTISPTPDVIMYQLVSLYAILQGRLPSKMWIRRPFCILTRKYQCTDLSIDKTPLIFKKELENLRNRPIVWIRAEDTSFNESANAYSRDKNYQALLDSMQSSQKHPLYIVVSADLTPRQRTFCLPIQDFIEPCTGAGSINSVGCLIKSILNNANAFNSEVEQSFIEAFNKYGEDCSVQQEIATLSAIVSIIKWHYSIQIPPQPFPIRCDDSLETYACYWDKLDTGSILAPFRNALYAARRSNMIYFRPLEDVDSSFDCQREILYDDTYYYTSTALLKKIIKVHLSSYMPSDVLNRLKTTGVLSGSVPKTLTLAPNEPKDFRFRTLLRSNLHQPGSRDLAEI</sequence>
<dbReference type="AlphaFoldDB" id="A0A2A7ACJ3"/>
<comment type="caution">
    <text evidence="2">The sequence shown here is derived from an EMBL/GenBank/DDBJ whole genome shotgun (WGS) entry which is preliminary data.</text>
</comment>
<dbReference type="EMBL" id="NMTW01000007">
    <property type="protein sequence ID" value="PDX76867.1"/>
    <property type="molecule type" value="Genomic_DNA"/>
</dbReference>
<accession>A0A2A7ACJ3</accession>
<reference evidence="2 3" key="1">
    <citation type="journal article" date="2017" name="Front. Microbiol.">
        <title>New Insights into the Diversity of the Genus Faecalibacterium.</title>
        <authorList>
            <person name="Benevides L."/>
            <person name="Burman S."/>
            <person name="Martin R."/>
            <person name="Robert V."/>
            <person name="Thomas M."/>
            <person name="Miquel S."/>
            <person name="Chain F."/>
            <person name="Sokol H."/>
            <person name="Bermudez-Humaran L.G."/>
            <person name="Morrison M."/>
            <person name="Langella P."/>
            <person name="Azevedo V.A."/>
            <person name="Chatel J.M."/>
            <person name="Soares S."/>
        </authorList>
    </citation>
    <scope>NUCLEOTIDE SEQUENCE [LARGE SCALE GENOMIC DNA]</scope>
    <source>
        <strain evidence="2 3">CNCM I 4573</strain>
    </source>
</reference>
<feature type="compositionally biased region" description="Low complexity" evidence="1">
    <location>
        <begin position="59"/>
        <end position="71"/>
    </location>
</feature>
<proteinExistence type="predicted"/>
<feature type="region of interest" description="Disordered" evidence="1">
    <location>
        <begin position="1"/>
        <end position="74"/>
    </location>
</feature>
<organism evidence="2 3">
    <name type="scientific">Faecalibacterium prausnitzii</name>
    <dbReference type="NCBI Taxonomy" id="853"/>
    <lineage>
        <taxon>Bacteria</taxon>
        <taxon>Bacillati</taxon>
        <taxon>Bacillota</taxon>
        <taxon>Clostridia</taxon>
        <taxon>Eubacteriales</taxon>
        <taxon>Oscillospiraceae</taxon>
        <taxon>Faecalibacterium</taxon>
    </lineage>
</organism>
<evidence type="ECO:0000313" key="3">
    <source>
        <dbReference type="Proteomes" id="UP000220157"/>
    </source>
</evidence>
<evidence type="ECO:0000313" key="2">
    <source>
        <dbReference type="EMBL" id="PDX76867.1"/>
    </source>
</evidence>